<dbReference type="CDD" id="cd10970">
    <property type="entry name" value="CE4_DAC_u1_6s"/>
    <property type="match status" value="1"/>
</dbReference>
<feature type="compositionally biased region" description="Acidic residues" evidence="3">
    <location>
        <begin position="29"/>
        <end position="56"/>
    </location>
</feature>
<sequence>MRRRTYLATATAVGVAGCTELGLTGSETGPDDESPTSDDEPPEIEGPDDDGTIDDFADFEGWSVLAGAASLDEEDALVGERSVLLEASTDDEEARIVRELPEPLDCSEMSPGLAMASEETIAPRIQLFDSSGNGVNFRAMTQVNELYRCNFGAVAADGDADLSDIVEIHIAYYVDDETERRLRLDDLHLVPRPEEGLVVLQFDGGDESIATEALPTLEEYGYPATAFVPTGLIRAEASHDGRRLTEAQLDDLVDAGWMIGSYGINGQNLADYSAADRADQITASRPWLEDEGYGEGARYFSYPRGRYDEESLELVGDTYEIGFVGRYPVQGYVANSARYPRIVDPDVENADALLERTADLGGITTLTYYAIDGDSAERFEETMAILDEYVSDGDLEVITTRDLESEYVFEPASNAESESESDSE</sequence>
<comment type="caution">
    <text evidence="5">The sequence shown here is derived from an EMBL/GenBank/DDBJ whole genome shotgun (WGS) entry which is preliminary data.</text>
</comment>
<proteinExistence type="predicted"/>
<evidence type="ECO:0000256" key="2">
    <source>
        <dbReference type="ARBA" id="ARBA00022729"/>
    </source>
</evidence>
<feature type="domain" description="NodB homology" evidence="4">
    <location>
        <begin position="196"/>
        <end position="398"/>
    </location>
</feature>
<dbReference type="RefSeq" id="WP_160066333.1">
    <property type="nucleotide sequence ID" value="NZ_WUYX01000053.1"/>
</dbReference>
<keyword evidence="2" id="KW-0732">Signal</keyword>
<protein>
    <submittedName>
        <fullName evidence="5">Polysaccharide deacetylase family protein</fullName>
    </submittedName>
</protein>
<accession>A0A6B0VRX1</accession>
<comment type="subcellular location">
    <subcellularLocation>
        <location evidence="1">Secreted</location>
    </subcellularLocation>
</comment>
<keyword evidence="6" id="KW-1185">Reference proteome</keyword>
<dbReference type="GO" id="GO:0016810">
    <property type="term" value="F:hydrolase activity, acting on carbon-nitrogen (but not peptide) bonds"/>
    <property type="evidence" value="ECO:0007669"/>
    <property type="project" value="InterPro"/>
</dbReference>
<dbReference type="SUPFAM" id="SSF88713">
    <property type="entry name" value="Glycoside hydrolase/deacetylase"/>
    <property type="match status" value="1"/>
</dbReference>
<dbReference type="InterPro" id="IPR002509">
    <property type="entry name" value="NODB_dom"/>
</dbReference>
<dbReference type="PROSITE" id="PS51677">
    <property type="entry name" value="NODB"/>
    <property type="match status" value="1"/>
</dbReference>
<name>A0A6B0VRX1_9EURY</name>
<dbReference type="EMBL" id="WUYX01000053">
    <property type="protein sequence ID" value="MXV63522.1"/>
    <property type="molecule type" value="Genomic_DNA"/>
</dbReference>
<organism evidence="5 6">
    <name type="scientific">Natronorubrum halalkaliphilum</name>
    <dbReference type="NCBI Taxonomy" id="2691917"/>
    <lineage>
        <taxon>Archaea</taxon>
        <taxon>Methanobacteriati</taxon>
        <taxon>Methanobacteriota</taxon>
        <taxon>Stenosarchaea group</taxon>
        <taxon>Halobacteria</taxon>
        <taxon>Halobacteriales</taxon>
        <taxon>Natrialbaceae</taxon>
        <taxon>Natronorubrum</taxon>
    </lineage>
</organism>
<feature type="region of interest" description="Disordered" evidence="3">
    <location>
        <begin position="19"/>
        <end position="56"/>
    </location>
</feature>
<dbReference type="Pfam" id="PF01522">
    <property type="entry name" value="Polysacc_deac_1"/>
    <property type="match status" value="1"/>
</dbReference>
<gene>
    <name evidence="5" type="ORF">GS429_15955</name>
</gene>
<evidence type="ECO:0000259" key="4">
    <source>
        <dbReference type="PROSITE" id="PS51677"/>
    </source>
</evidence>
<dbReference type="GO" id="GO:0005576">
    <property type="term" value="C:extracellular region"/>
    <property type="evidence" value="ECO:0007669"/>
    <property type="project" value="UniProtKB-SubCell"/>
</dbReference>
<dbReference type="AlphaFoldDB" id="A0A6B0VRX1"/>
<dbReference type="InterPro" id="IPR051398">
    <property type="entry name" value="Polysacch_Deacetylase"/>
</dbReference>
<evidence type="ECO:0000256" key="3">
    <source>
        <dbReference type="SAM" id="MobiDB-lite"/>
    </source>
</evidence>
<evidence type="ECO:0000313" key="5">
    <source>
        <dbReference type="EMBL" id="MXV63522.1"/>
    </source>
</evidence>
<reference evidence="5 6" key="1">
    <citation type="submission" date="2020-01" db="EMBL/GenBank/DDBJ databases">
        <title>Natronorubrum sp. JWXQ-INN 674 isolated from Inner Mongolia Autonomous Region of China.</title>
        <authorList>
            <person name="Xue Q."/>
        </authorList>
    </citation>
    <scope>NUCLEOTIDE SEQUENCE [LARGE SCALE GENOMIC DNA]</scope>
    <source>
        <strain evidence="5 6">JWXQ-INN-674</strain>
    </source>
</reference>
<evidence type="ECO:0000313" key="6">
    <source>
        <dbReference type="Proteomes" id="UP000434101"/>
    </source>
</evidence>
<dbReference type="InterPro" id="IPR011330">
    <property type="entry name" value="Glyco_hydro/deAcase_b/a-brl"/>
</dbReference>
<evidence type="ECO:0000256" key="1">
    <source>
        <dbReference type="ARBA" id="ARBA00004613"/>
    </source>
</evidence>
<dbReference type="Proteomes" id="UP000434101">
    <property type="component" value="Unassembled WGS sequence"/>
</dbReference>
<dbReference type="PANTHER" id="PTHR34216">
    <property type="match status" value="1"/>
</dbReference>
<dbReference type="GO" id="GO:0005975">
    <property type="term" value="P:carbohydrate metabolic process"/>
    <property type="evidence" value="ECO:0007669"/>
    <property type="project" value="InterPro"/>
</dbReference>
<dbReference type="Gene3D" id="3.20.20.370">
    <property type="entry name" value="Glycoside hydrolase/deacetylase"/>
    <property type="match status" value="1"/>
</dbReference>
<dbReference type="PANTHER" id="PTHR34216:SF3">
    <property type="entry name" value="POLY-BETA-1,6-N-ACETYL-D-GLUCOSAMINE N-DEACETYLASE"/>
    <property type="match status" value="1"/>
</dbReference>
<dbReference type="OrthoDB" id="10436at2157"/>
<dbReference type="PROSITE" id="PS51257">
    <property type="entry name" value="PROKAR_LIPOPROTEIN"/>
    <property type="match status" value="1"/>
</dbReference>